<dbReference type="Pfam" id="PF03061">
    <property type="entry name" value="4HBT"/>
    <property type="match status" value="1"/>
</dbReference>
<dbReference type="CDD" id="cd03443">
    <property type="entry name" value="PaaI_thioesterase"/>
    <property type="match status" value="1"/>
</dbReference>
<keyword evidence="1" id="KW-0378">Hydrolase</keyword>
<dbReference type="KEGG" id="hdh:G5B40_02635"/>
<dbReference type="InterPro" id="IPR003736">
    <property type="entry name" value="PAAI_dom"/>
</dbReference>
<dbReference type="PROSITE" id="PS50126">
    <property type="entry name" value="S1"/>
    <property type="match status" value="1"/>
</dbReference>
<dbReference type="Gene3D" id="3.10.129.10">
    <property type="entry name" value="Hotdog Thioesterase"/>
    <property type="match status" value="1"/>
</dbReference>
<dbReference type="EMBL" id="CP049056">
    <property type="protein sequence ID" value="QIE57722.1"/>
    <property type="molecule type" value="Genomic_DNA"/>
</dbReference>
<evidence type="ECO:0000313" key="4">
    <source>
        <dbReference type="Proteomes" id="UP000503336"/>
    </source>
</evidence>
<dbReference type="Proteomes" id="UP000503336">
    <property type="component" value="Chromosome"/>
</dbReference>
<dbReference type="SUPFAM" id="SSF54637">
    <property type="entry name" value="Thioesterase/thiol ester dehydrase-isomerase"/>
    <property type="match status" value="1"/>
</dbReference>
<dbReference type="InterPro" id="IPR006683">
    <property type="entry name" value="Thioestr_dom"/>
</dbReference>
<dbReference type="GO" id="GO:0005829">
    <property type="term" value="C:cytosol"/>
    <property type="evidence" value="ECO:0007669"/>
    <property type="project" value="TreeGrafter"/>
</dbReference>
<organism evidence="3 4">
    <name type="scientific">Pikeienuella piscinae</name>
    <dbReference type="NCBI Taxonomy" id="2748098"/>
    <lineage>
        <taxon>Bacteria</taxon>
        <taxon>Pseudomonadati</taxon>
        <taxon>Pseudomonadota</taxon>
        <taxon>Alphaproteobacteria</taxon>
        <taxon>Rhodobacterales</taxon>
        <taxon>Paracoccaceae</taxon>
        <taxon>Pikeienuella</taxon>
    </lineage>
</organism>
<dbReference type="PANTHER" id="PTHR43240:SF8">
    <property type="entry name" value="PHENYLACETIC ACID DEGRADATION-RELATED PROTEIN"/>
    <property type="match status" value="1"/>
</dbReference>
<dbReference type="NCBIfam" id="TIGR00369">
    <property type="entry name" value="unchar_dom_1"/>
    <property type="match status" value="1"/>
</dbReference>
<reference evidence="3 4" key="1">
    <citation type="submission" date="2020-02" db="EMBL/GenBank/DDBJ databases">
        <title>complete genome sequence of Rhodobacteraceae bacterium.</title>
        <authorList>
            <person name="Park J."/>
            <person name="Kim Y.-S."/>
            <person name="Kim K.-H."/>
        </authorList>
    </citation>
    <scope>NUCLEOTIDE SEQUENCE [LARGE SCALE GENOMIC DNA]</scope>
    <source>
        <strain evidence="3 4">RR4-56</strain>
    </source>
</reference>
<sequence length="121" mass="12509">MPFARTLGVKVISATPDLVEAEMTIRPDLCTAGGVAHGGVVISLADSLGGLGAFLNLPEGAAGTVTVESKTNLLGSAKSGATVKARTEPVQRGKRLQVWRTDITDEDGKPVALTIQTQLNL</sequence>
<gene>
    <name evidence="3" type="ORF">G5B40_02635</name>
</gene>
<proteinExistence type="predicted"/>
<dbReference type="GO" id="GO:0061522">
    <property type="term" value="F:1,4-dihydroxy-2-naphthoyl-CoA thioesterase activity"/>
    <property type="evidence" value="ECO:0007669"/>
    <property type="project" value="TreeGrafter"/>
</dbReference>
<keyword evidence="4" id="KW-1185">Reference proteome</keyword>
<dbReference type="InterPro" id="IPR003029">
    <property type="entry name" value="S1_domain"/>
</dbReference>
<evidence type="ECO:0000313" key="3">
    <source>
        <dbReference type="EMBL" id="QIE57722.1"/>
    </source>
</evidence>
<accession>A0A7M3T6U1</accession>
<dbReference type="InterPro" id="IPR029069">
    <property type="entry name" value="HotDog_dom_sf"/>
</dbReference>
<name>A0A7M3T6U1_9RHOB</name>
<evidence type="ECO:0000259" key="2">
    <source>
        <dbReference type="PROSITE" id="PS50126"/>
    </source>
</evidence>
<dbReference type="AlphaFoldDB" id="A0A7M3T6U1"/>
<feature type="domain" description="S1 motif" evidence="2">
    <location>
        <begin position="33"/>
        <end position="116"/>
    </location>
</feature>
<evidence type="ECO:0000256" key="1">
    <source>
        <dbReference type="ARBA" id="ARBA00022801"/>
    </source>
</evidence>
<dbReference type="GO" id="GO:0003676">
    <property type="term" value="F:nucleic acid binding"/>
    <property type="evidence" value="ECO:0007669"/>
    <property type="project" value="InterPro"/>
</dbReference>
<dbReference type="PANTHER" id="PTHR43240">
    <property type="entry name" value="1,4-DIHYDROXY-2-NAPHTHOYL-COA THIOESTERASE 1"/>
    <property type="match status" value="1"/>
</dbReference>
<protein>
    <submittedName>
        <fullName evidence="3">PaaI family thioesterase</fullName>
    </submittedName>
</protein>